<keyword evidence="5" id="KW-1185">Reference proteome</keyword>
<reference evidence="4 5" key="1">
    <citation type="submission" date="2024-08" db="EMBL/GenBank/DDBJ databases">
        <title>The draft genome of Apodemus speciosus.</title>
        <authorList>
            <person name="Nabeshima K."/>
            <person name="Suzuki S."/>
            <person name="Onuma M."/>
        </authorList>
    </citation>
    <scope>NUCLEOTIDE SEQUENCE [LARGE SCALE GENOMIC DNA]</scope>
    <source>
        <strain evidence="4">IB14-021</strain>
    </source>
</reference>
<evidence type="ECO:0000313" key="5">
    <source>
        <dbReference type="Proteomes" id="UP001623349"/>
    </source>
</evidence>
<dbReference type="InterPro" id="IPR015482">
    <property type="entry name" value="Syntrophin"/>
</dbReference>
<feature type="domain" description="Syntrophin C-terminal PH" evidence="3">
    <location>
        <begin position="124"/>
        <end position="187"/>
    </location>
</feature>
<keyword evidence="2" id="KW-0963">Cytoplasm</keyword>
<dbReference type="InterPro" id="IPR055108">
    <property type="entry name" value="Syntrophin_4th"/>
</dbReference>
<organism evidence="4 5">
    <name type="scientific">Apodemus speciosus</name>
    <name type="common">Large Japanese field mouse</name>
    <dbReference type="NCBI Taxonomy" id="105296"/>
    <lineage>
        <taxon>Eukaryota</taxon>
        <taxon>Metazoa</taxon>
        <taxon>Chordata</taxon>
        <taxon>Craniata</taxon>
        <taxon>Vertebrata</taxon>
        <taxon>Euteleostomi</taxon>
        <taxon>Mammalia</taxon>
        <taxon>Eutheria</taxon>
        <taxon>Euarchontoglires</taxon>
        <taxon>Glires</taxon>
        <taxon>Rodentia</taxon>
        <taxon>Myomorpha</taxon>
        <taxon>Muroidea</taxon>
        <taxon>Muridae</taxon>
        <taxon>Murinae</taxon>
        <taxon>Apodemus</taxon>
    </lineage>
</organism>
<comment type="caution">
    <text evidence="4">The sequence shown here is derived from an EMBL/GenBank/DDBJ whole genome shotgun (WGS) entry which is preliminary data.</text>
</comment>
<gene>
    <name evidence="4" type="ORF">APTSU1_000001100</name>
</gene>
<dbReference type="PANTHER" id="PTHR10554">
    <property type="entry name" value="SYNTROPHIN"/>
    <property type="match status" value="1"/>
</dbReference>
<evidence type="ECO:0000256" key="2">
    <source>
        <dbReference type="ARBA" id="ARBA00022490"/>
    </source>
</evidence>
<dbReference type="PANTHER" id="PTHR10554:SF2">
    <property type="entry name" value="GAMMA-1-SYNTROPHIN"/>
    <property type="match status" value="1"/>
</dbReference>
<dbReference type="Pfam" id="PF23012">
    <property type="entry name" value="Syntrophin_4th"/>
    <property type="match status" value="1"/>
</dbReference>
<evidence type="ECO:0000256" key="1">
    <source>
        <dbReference type="ARBA" id="ARBA00004496"/>
    </source>
</evidence>
<dbReference type="EMBL" id="BAAFST010000001">
    <property type="protein sequence ID" value="GAB1284781.1"/>
    <property type="molecule type" value="Genomic_DNA"/>
</dbReference>
<dbReference type="Proteomes" id="UP001623349">
    <property type="component" value="Unassembled WGS sequence"/>
</dbReference>
<proteinExistence type="predicted"/>
<evidence type="ECO:0000259" key="3">
    <source>
        <dbReference type="Pfam" id="PF23012"/>
    </source>
</evidence>
<evidence type="ECO:0000313" key="4">
    <source>
        <dbReference type="EMBL" id="GAB1284781.1"/>
    </source>
</evidence>
<name>A0ABQ0ECZ7_APOSI</name>
<dbReference type="Gene3D" id="2.30.29.30">
    <property type="entry name" value="Pleckstrin-homology domain (PH domain)/Phosphotyrosine-binding domain (PTB)"/>
    <property type="match status" value="1"/>
</dbReference>
<comment type="subcellular location">
    <subcellularLocation>
        <location evidence="1">Cytoplasm</location>
    </subcellularLocation>
</comment>
<dbReference type="SUPFAM" id="SSF50729">
    <property type="entry name" value="PH domain-like"/>
    <property type="match status" value="1"/>
</dbReference>
<accession>A0ABQ0ECZ7</accession>
<protein>
    <submittedName>
        <fullName evidence="4">Gamma-1-syntrophin</fullName>
    </submittedName>
</protein>
<sequence length="192" mass="22316">MIVYMGWCEAREQESLQDRVYTPVFLALRGSCLYRFLSPPVTTWDWTRAEKTFSVCEIMCKVLKSKLPLGFHQDSDLLDRRKHCFTMQSECGEDLYFSVELESDLAQWERAFQTATFLEVERIQCKTYACVLESHLMGLTIDFSTGFICFDAATKAVLWRYKFSQLKGSSDDGKSKIKFLFQNPDTKQIEAK</sequence>
<dbReference type="InterPro" id="IPR011993">
    <property type="entry name" value="PH-like_dom_sf"/>
</dbReference>